<dbReference type="RefSeq" id="WP_055221969.1">
    <property type="nucleotide sequence ID" value="NZ_CZBI01000013.1"/>
</dbReference>
<gene>
    <name evidence="1" type="ORF">ERS852557_04812</name>
</gene>
<organism evidence="1 2">
    <name type="scientific">Bacteroides thetaiotaomicron</name>
    <dbReference type="NCBI Taxonomy" id="818"/>
    <lineage>
        <taxon>Bacteria</taxon>
        <taxon>Pseudomonadati</taxon>
        <taxon>Bacteroidota</taxon>
        <taxon>Bacteroidia</taxon>
        <taxon>Bacteroidales</taxon>
        <taxon>Bacteroidaceae</taxon>
        <taxon>Bacteroides</taxon>
    </lineage>
</organism>
<dbReference type="SUPFAM" id="SSF53756">
    <property type="entry name" value="UDP-Glycosyltransferase/glycogen phosphorylase"/>
    <property type="match status" value="1"/>
</dbReference>
<evidence type="ECO:0000313" key="2">
    <source>
        <dbReference type="Proteomes" id="UP000095541"/>
    </source>
</evidence>
<accession>A0A174WIQ2</accession>
<keyword evidence="1" id="KW-0808">Transferase</keyword>
<protein>
    <submittedName>
        <fullName evidence="1">Glycosyltransferase</fullName>
        <ecNumber evidence="1">2.4.1.11</ecNumber>
    </submittedName>
</protein>
<dbReference type="Gene3D" id="3.40.50.2000">
    <property type="entry name" value="Glycogen Phosphorylase B"/>
    <property type="match status" value="2"/>
</dbReference>
<dbReference type="EMBL" id="CZBI01000013">
    <property type="protein sequence ID" value="CUQ46862.1"/>
    <property type="molecule type" value="Genomic_DNA"/>
</dbReference>
<dbReference type="Proteomes" id="UP000095541">
    <property type="component" value="Unassembled WGS sequence"/>
</dbReference>
<dbReference type="Pfam" id="PF13692">
    <property type="entry name" value="Glyco_trans_1_4"/>
    <property type="match status" value="1"/>
</dbReference>
<dbReference type="GO" id="GO:0004373">
    <property type="term" value="F:alpha-1,4-glucan glucosyltransferase (UDP-glucose donor) activity"/>
    <property type="evidence" value="ECO:0007669"/>
    <property type="project" value="UniProtKB-EC"/>
</dbReference>
<evidence type="ECO:0000313" key="1">
    <source>
        <dbReference type="EMBL" id="CUQ46862.1"/>
    </source>
</evidence>
<dbReference type="EC" id="2.4.1.11" evidence="1"/>
<dbReference type="AlphaFoldDB" id="A0A174WIQ2"/>
<keyword evidence="1" id="KW-0328">Glycosyltransferase</keyword>
<proteinExistence type="predicted"/>
<reference evidence="1 2" key="1">
    <citation type="submission" date="2015-09" db="EMBL/GenBank/DDBJ databases">
        <authorList>
            <consortium name="Pathogen Informatics"/>
        </authorList>
    </citation>
    <scope>NUCLEOTIDE SEQUENCE [LARGE SCALE GENOMIC DNA]</scope>
    <source>
        <strain evidence="1 2">2789STDY5834945</strain>
    </source>
</reference>
<sequence length="335" mass="37800">MANKEKVLVVSTTPFFGGGEAFIVNTLSRINRDIYYLVRCKELYNHLPSSKMKFLASDSLVGQIKEVNNYAKEIKADCVLLNGGSSIYFTPFINCGLKIIYRHTTNYSVSNIFKRCLYVFLLHICYAFANRIVHVSSFSLNEQKLFLRKACCIHHGVKMNIPYHKKPGEGPIRFLFVGRTEAAKGIHLIVNAFKKLPEGMAVLDIVGRGELDDFLLKNVSSSITYHGFRTDVDKYYKNSDVFISLPVHEAFGLTFIEAMRHSLPIIACDTGGISEIVQNEVNGLLISRDLESIYKAMLQMCTNRHLITILGEKGYQIGCTKFDIDKVVSSIEEIL</sequence>
<name>A0A174WIQ2_BACT4</name>
<dbReference type="PANTHER" id="PTHR12526">
    <property type="entry name" value="GLYCOSYLTRANSFERASE"/>
    <property type="match status" value="1"/>
</dbReference>